<comment type="caution">
    <text evidence="3">The sequence shown here is derived from an EMBL/GenBank/DDBJ whole genome shotgun (WGS) entry which is preliminary data.</text>
</comment>
<evidence type="ECO:0000256" key="2">
    <source>
        <dbReference type="SAM" id="SignalP"/>
    </source>
</evidence>
<protein>
    <submittedName>
        <fullName evidence="3">Uncharacterized protein</fullName>
    </submittedName>
</protein>
<dbReference type="Proteomes" id="UP000440578">
    <property type="component" value="Unassembled WGS sequence"/>
</dbReference>
<organism evidence="3 4">
    <name type="scientific">Amphibalanus amphitrite</name>
    <name type="common">Striped barnacle</name>
    <name type="synonym">Balanus amphitrite</name>
    <dbReference type="NCBI Taxonomy" id="1232801"/>
    <lineage>
        <taxon>Eukaryota</taxon>
        <taxon>Metazoa</taxon>
        <taxon>Ecdysozoa</taxon>
        <taxon>Arthropoda</taxon>
        <taxon>Crustacea</taxon>
        <taxon>Multicrustacea</taxon>
        <taxon>Cirripedia</taxon>
        <taxon>Thoracica</taxon>
        <taxon>Thoracicalcarea</taxon>
        <taxon>Balanomorpha</taxon>
        <taxon>Balanoidea</taxon>
        <taxon>Balanidae</taxon>
        <taxon>Amphibalaninae</taxon>
        <taxon>Amphibalanus</taxon>
    </lineage>
</organism>
<proteinExistence type="predicted"/>
<dbReference type="AlphaFoldDB" id="A0A6A4WV18"/>
<evidence type="ECO:0000313" key="3">
    <source>
        <dbReference type="EMBL" id="KAF0306158.1"/>
    </source>
</evidence>
<keyword evidence="2" id="KW-0732">Signal</keyword>
<accession>A0A6A4WV18</accession>
<gene>
    <name evidence="3" type="ORF">FJT64_022300</name>
</gene>
<feature type="region of interest" description="Disordered" evidence="1">
    <location>
        <begin position="28"/>
        <end position="51"/>
    </location>
</feature>
<dbReference type="EMBL" id="VIIS01000686">
    <property type="protein sequence ID" value="KAF0306158.1"/>
    <property type="molecule type" value="Genomic_DNA"/>
</dbReference>
<evidence type="ECO:0000313" key="4">
    <source>
        <dbReference type="Proteomes" id="UP000440578"/>
    </source>
</evidence>
<name>A0A6A4WV18_AMPAM</name>
<evidence type="ECO:0000256" key="1">
    <source>
        <dbReference type="SAM" id="MobiDB-lite"/>
    </source>
</evidence>
<sequence length="84" mass="9093">MLWTSPLTVGLALLALVWTLPEAAGRPYRGRRKRTAPSGWEASGEGSRLALTPGDLRSQLGLRPAPALDDDQISFSDRISSMMV</sequence>
<keyword evidence="4" id="KW-1185">Reference proteome</keyword>
<reference evidence="3 4" key="1">
    <citation type="submission" date="2019-07" db="EMBL/GenBank/DDBJ databases">
        <title>Draft genome assembly of a fouling barnacle, Amphibalanus amphitrite (Darwin, 1854): The first reference genome for Thecostraca.</title>
        <authorList>
            <person name="Kim W."/>
        </authorList>
    </citation>
    <scope>NUCLEOTIDE SEQUENCE [LARGE SCALE GENOMIC DNA]</scope>
    <source>
        <strain evidence="3">SNU_AA5</strain>
        <tissue evidence="3">Soma without cirri and trophi</tissue>
    </source>
</reference>
<feature type="chain" id="PRO_5025451565" evidence="2">
    <location>
        <begin position="26"/>
        <end position="84"/>
    </location>
</feature>
<feature type="signal peptide" evidence="2">
    <location>
        <begin position="1"/>
        <end position="25"/>
    </location>
</feature>
<dbReference type="OrthoDB" id="6514900at2759"/>